<comment type="caution">
    <text evidence="2">The sequence shown here is derived from an EMBL/GenBank/DDBJ whole genome shotgun (WGS) entry which is preliminary data.</text>
</comment>
<feature type="transmembrane region" description="Helical" evidence="1">
    <location>
        <begin position="41"/>
        <end position="65"/>
    </location>
</feature>
<evidence type="ECO:0000256" key="1">
    <source>
        <dbReference type="SAM" id="Phobius"/>
    </source>
</evidence>
<feature type="transmembrane region" description="Helical" evidence="1">
    <location>
        <begin position="9"/>
        <end position="35"/>
    </location>
</feature>
<dbReference type="STRING" id="1802061.A3A93_02585"/>
<name>A0A1F7IYR0_9BACT</name>
<reference evidence="2 3" key="1">
    <citation type="journal article" date="2016" name="Nat. Commun.">
        <title>Thousands of microbial genomes shed light on interconnected biogeochemical processes in an aquifer system.</title>
        <authorList>
            <person name="Anantharaman K."/>
            <person name="Brown C.T."/>
            <person name="Hug L.A."/>
            <person name="Sharon I."/>
            <person name="Castelle C.J."/>
            <person name="Probst A.J."/>
            <person name="Thomas B.C."/>
            <person name="Singh A."/>
            <person name="Wilkins M.J."/>
            <person name="Karaoz U."/>
            <person name="Brodie E.L."/>
            <person name="Williams K.H."/>
            <person name="Hubbard S.S."/>
            <person name="Banfield J.F."/>
        </authorList>
    </citation>
    <scope>NUCLEOTIDE SEQUENCE [LARGE SCALE GENOMIC DNA]</scope>
</reference>
<dbReference type="Proteomes" id="UP000177141">
    <property type="component" value="Unassembled WGS sequence"/>
</dbReference>
<keyword evidence="1" id="KW-1133">Transmembrane helix</keyword>
<dbReference type="EMBL" id="MGAL01000015">
    <property type="protein sequence ID" value="OGK48477.1"/>
    <property type="molecule type" value="Genomic_DNA"/>
</dbReference>
<dbReference type="AlphaFoldDB" id="A0A1F7IYR0"/>
<sequence>MRDYKKDNLLIFLLIHTAITVISAYSIIALQIMFVMQDNSLLISVGGWVLPIIFLIGTILAWIAYANKRDRLTIFSALSPWAVLVLLIMFSSVLLLP</sequence>
<keyword evidence="1" id="KW-0472">Membrane</keyword>
<evidence type="ECO:0000313" key="2">
    <source>
        <dbReference type="EMBL" id="OGK48477.1"/>
    </source>
</evidence>
<organism evidence="2 3">
    <name type="scientific">Candidatus Roizmanbacteria bacterium RIFCSPLOWO2_01_FULL_38_12</name>
    <dbReference type="NCBI Taxonomy" id="1802061"/>
    <lineage>
        <taxon>Bacteria</taxon>
        <taxon>Candidatus Roizmaniibacteriota</taxon>
    </lineage>
</organism>
<gene>
    <name evidence="2" type="ORF">A3A93_02585</name>
</gene>
<evidence type="ECO:0000313" key="3">
    <source>
        <dbReference type="Proteomes" id="UP000177141"/>
    </source>
</evidence>
<keyword evidence="1" id="KW-0812">Transmembrane</keyword>
<accession>A0A1F7IYR0</accession>
<protein>
    <submittedName>
        <fullName evidence="2">Uncharacterized protein</fullName>
    </submittedName>
</protein>
<proteinExistence type="predicted"/>
<feature type="transmembrane region" description="Helical" evidence="1">
    <location>
        <begin position="72"/>
        <end position="96"/>
    </location>
</feature>